<dbReference type="GeneID" id="7853611"/>
<protein>
    <submittedName>
        <fullName evidence="1">Uncharacterized protein</fullName>
    </submittedName>
</protein>
<evidence type="ECO:0000313" key="2">
    <source>
        <dbReference type="Proteomes" id="UP000002337"/>
    </source>
</evidence>
<organism evidence="1 2">
    <name type="scientific">Vibrio phage VP93</name>
    <dbReference type="NCBI Taxonomy" id="641832"/>
    <lineage>
        <taxon>Viruses</taxon>
        <taxon>Duplodnaviria</taxon>
        <taxon>Heunggongvirae</taxon>
        <taxon>Uroviricota</taxon>
        <taxon>Caudoviricetes</taxon>
        <taxon>Autographivirales</taxon>
        <taxon>Autoscriptoviridae</taxon>
        <taxon>Maculvirus</taxon>
        <taxon>Maculvirus MGD1</taxon>
        <taxon>Maculvirus VP93</taxon>
    </lineage>
</organism>
<evidence type="ECO:0000313" key="1">
    <source>
        <dbReference type="EMBL" id="ACP44114.1"/>
    </source>
</evidence>
<reference evidence="1 2" key="1">
    <citation type="journal article" date="2010" name="Environ. Microbiol.">
        <title>A new group of cosmopolitan bacteriophages induce a carrier state in the pandemic strain of Vibrio parahaemolyticus.</title>
        <authorList>
            <person name="Bastias R."/>
            <person name="Higuera G."/>
            <person name="Sierralta W."/>
            <person name="Espejo R.T."/>
        </authorList>
    </citation>
    <scope>NUCLEOTIDE SEQUENCE [LARGE SCALE GENOMIC DNA]</scope>
</reference>
<keyword evidence="2" id="KW-1185">Reference proteome</keyword>
<proteinExistence type="predicted"/>
<dbReference type="KEGG" id="vg:7853611"/>
<dbReference type="RefSeq" id="YP_002875667.1">
    <property type="nucleotide sequence ID" value="NC_012662.1"/>
</dbReference>
<name>C3VVT3_9CAUD</name>
<accession>C3VVT3</accession>
<sequence>MLYSPEGVLPHPRPRFPRGGACVCAGVRALACAYVCGRVWACACASYPARARACVCYACAILGKATGKPCAIHAIAWAAQVCSALAFFRRLLTRWLVTCQRMAIHWLSTC</sequence>
<gene>
    <name evidence="1" type="ORF">VPP93_gp43</name>
</gene>
<dbReference type="Proteomes" id="UP000002337">
    <property type="component" value="Segment"/>
</dbReference>
<dbReference type="EMBL" id="FJ896200">
    <property type="protein sequence ID" value="ACP44114.1"/>
    <property type="molecule type" value="Genomic_DNA"/>
</dbReference>